<dbReference type="EMBL" id="JAUDCL010000007">
    <property type="protein sequence ID" value="MDM8200806.1"/>
    <property type="molecule type" value="Genomic_DNA"/>
</dbReference>
<protein>
    <submittedName>
        <fullName evidence="1">Uncharacterized protein</fullName>
    </submittedName>
</protein>
<dbReference type="Proteomes" id="UP001529380">
    <property type="component" value="Unassembled WGS sequence"/>
</dbReference>
<gene>
    <name evidence="1" type="ORF">QUW08_05780</name>
</gene>
<evidence type="ECO:0000313" key="1">
    <source>
        <dbReference type="EMBL" id="MDM8200806.1"/>
    </source>
</evidence>
<reference evidence="1 2" key="1">
    <citation type="submission" date="2023-06" db="EMBL/GenBank/DDBJ databases">
        <title>Identification and characterization of horizontal gene transfer across gut microbiota members of farm animals based on homology search.</title>
        <authorList>
            <person name="Schwarzerova J."/>
            <person name="Nykrynova M."/>
            <person name="Jureckova K."/>
            <person name="Cejkova D."/>
            <person name="Rychlik I."/>
        </authorList>
    </citation>
    <scope>NUCLEOTIDE SEQUENCE [LARGE SCALE GENOMIC DNA]</scope>
    <source>
        <strain evidence="1 2">ET340</strain>
    </source>
</reference>
<organism evidence="1 2">
    <name type="scientific">Allofournierella massiliensis</name>
    <dbReference type="NCBI Taxonomy" id="1650663"/>
    <lineage>
        <taxon>Bacteria</taxon>
        <taxon>Bacillati</taxon>
        <taxon>Bacillota</taxon>
        <taxon>Clostridia</taxon>
        <taxon>Eubacteriales</taxon>
        <taxon>Oscillospiraceae</taxon>
        <taxon>Allofournierella</taxon>
    </lineage>
</organism>
<proteinExistence type="predicted"/>
<comment type="caution">
    <text evidence="1">The sequence shown here is derived from an EMBL/GenBank/DDBJ whole genome shotgun (WGS) entry which is preliminary data.</text>
</comment>
<evidence type="ECO:0000313" key="2">
    <source>
        <dbReference type="Proteomes" id="UP001529380"/>
    </source>
</evidence>
<accession>A0ABT7UPJ6</accession>
<keyword evidence="2" id="KW-1185">Reference proteome</keyword>
<dbReference type="RefSeq" id="WP_289599503.1">
    <property type="nucleotide sequence ID" value="NZ_JAUDCL010000007.1"/>
</dbReference>
<sequence length="47" mass="5089">MNCAVLPLMGTNGRASEEGDMVTIAELETFEVSIDGNTVEWSPMERG</sequence>
<name>A0ABT7UPJ6_9FIRM</name>